<organism evidence="1 2">
    <name type="scientific">Rangifer tarandus platyrhynchus</name>
    <name type="common">Svalbard reindeer</name>
    <dbReference type="NCBI Taxonomy" id="3082113"/>
    <lineage>
        <taxon>Eukaryota</taxon>
        <taxon>Metazoa</taxon>
        <taxon>Chordata</taxon>
        <taxon>Craniata</taxon>
        <taxon>Vertebrata</taxon>
        <taxon>Euteleostomi</taxon>
        <taxon>Mammalia</taxon>
        <taxon>Eutheria</taxon>
        <taxon>Laurasiatheria</taxon>
        <taxon>Artiodactyla</taxon>
        <taxon>Ruminantia</taxon>
        <taxon>Pecora</taxon>
        <taxon>Cervidae</taxon>
        <taxon>Odocoileinae</taxon>
        <taxon>Rangifer</taxon>
    </lineage>
</organism>
<name>A0ACB0E8I8_RANTA</name>
<reference evidence="1" key="1">
    <citation type="submission" date="2023-05" db="EMBL/GenBank/DDBJ databases">
        <authorList>
            <consortium name="ELIXIR-Norway"/>
        </authorList>
    </citation>
    <scope>NUCLEOTIDE SEQUENCE</scope>
</reference>
<accession>A0ACB0E8I8</accession>
<evidence type="ECO:0000313" key="1">
    <source>
        <dbReference type="EMBL" id="CAI9696777.1"/>
    </source>
</evidence>
<gene>
    <name evidence="1" type="ORF">MRATA1EN3_LOCUS7990</name>
</gene>
<protein>
    <submittedName>
        <fullName evidence="1">Uncharacterized protein</fullName>
    </submittedName>
</protein>
<dbReference type="Proteomes" id="UP001162501">
    <property type="component" value="Chromosome 17"/>
</dbReference>
<dbReference type="EMBL" id="OX596101">
    <property type="protein sequence ID" value="CAI9696777.1"/>
    <property type="molecule type" value="Genomic_DNA"/>
</dbReference>
<proteinExistence type="predicted"/>
<evidence type="ECO:0000313" key="2">
    <source>
        <dbReference type="Proteomes" id="UP001162501"/>
    </source>
</evidence>
<sequence>MDSQSRAGEGLMAARLGSAIEGETENGTRCIDVQRSDSDSAKQIIGVFCPELAFGEEWQGLRLASSVFRVLGSLVSRASQSLMIAPRRWGCVQITHGVSGKNGTPQQRFGTRLLMEALVRSSRSEIRTEIEDTEVGRASVPPVGQSPPSLTASQRLCMAPAFKTEPGAQDFGEGLAVFSGAHAVTSAPSLSLKLHGAQPWGDALICRGKTKPTSRQMSVQCQRQVWEEALAYSSLILIGFVTARSRSTSVRRRVRVLLPLFTSPDARPQGASPCVSSPSLRVASSEARGWAPSADSPPREDGPAPRAAGGRAERGADTARGSGRRGSHGRPRPGCRGPRAGPMSTDAPSGLTRARNQQSIRPPAVLSACARGAAPGPPARARRQAAVPAPLAPPRTPSVTELRRPAPRTGCRWPPVTPVTATPAPLAVVLGGSLPSVLPGGGPWAPPALQPVIPGGCGVALPSVAWEAEPRRALVLVCCWRRLLSPVIRGSPFYLVQPDVPACQRSSRTGPHALTRFTCIAPLCLERRVCAYEMNSKACPLCHPQQGRPPPRPADASHRVSFQAAACRRGGSLSSALRGPESTGRVARSGPGDVGRGGERPKILLGIL</sequence>